<name>A0A7C9VI35_9BRAD</name>
<evidence type="ECO:0000256" key="4">
    <source>
        <dbReference type="ARBA" id="ARBA00016006"/>
    </source>
</evidence>
<keyword evidence="5 6" id="KW-0413">Isomerase</keyword>
<feature type="non-terminal residue" evidence="6">
    <location>
        <position position="70"/>
    </location>
</feature>
<dbReference type="Gene3D" id="3.20.20.70">
    <property type="entry name" value="Aldolase class I"/>
    <property type="match status" value="1"/>
</dbReference>
<dbReference type="GO" id="GO:0004807">
    <property type="term" value="F:triose-phosphate isomerase activity"/>
    <property type="evidence" value="ECO:0007669"/>
    <property type="project" value="InterPro"/>
</dbReference>
<evidence type="ECO:0000313" key="7">
    <source>
        <dbReference type="Proteomes" id="UP000480266"/>
    </source>
</evidence>
<dbReference type="EMBL" id="JAAMRR010000048">
    <property type="protein sequence ID" value="NGX93855.1"/>
    <property type="molecule type" value="Genomic_DNA"/>
</dbReference>
<accession>A0A7C9VI35</accession>
<dbReference type="SUPFAM" id="SSF51351">
    <property type="entry name" value="Triosephosphate isomerase (TIM)"/>
    <property type="match status" value="1"/>
</dbReference>
<dbReference type="Proteomes" id="UP000480266">
    <property type="component" value="Unassembled WGS sequence"/>
</dbReference>
<reference evidence="6" key="1">
    <citation type="submission" date="2020-02" db="EMBL/GenBank/DDBJ databases">
        <title>Draft genome sequence of Candidatus Afipia apatlaquensis IBT-C3, a potential strain for decolorization of textile dyes.</title>
        <authorList>
            <person name="Sanchez-Reyes A."/>
            <person name="Breton-Deval L."/>
            <person name="Mangelson H."/>
            <person name="Sanchez-Flores A."/>
        </authorList>
    </citation>
    <scope>NUCLEOTIDE SEQUENCE [LARGE SCALE GENOMIC DNA]</scope>
    <source>
        <strain evidence="6">IBT-C3</strain>
    </source>
</reference>
<dbReference type="AlphaFoldDB" id="A0A7C9VI35"/>
<evidence type="ECO:0000256" key="3">
    <source>
        <dbReference type="ARBA" id="ARBA00012597"/>
    </source>
</evidence>
<organism evidence="6 7">
    <name type="scientific">Candidatus Afipia apatlaquensis</name>
    <dbReference type="NCBI Taxonomy" id="2712852"/>
    <lineage>
        <taxon>Bacteria</taxon>
        <taxon>Pseudomonadati</taxon>
        <taxon>Pseudomonadota</taxon>
        <taxon>Alphaproteobacteria</taxon>
        <taxon>Hyphomicrobiales</taxon>
        <taxon>Nitrobacteraceae</taxon>
        <taxon>Afipia</taxon>
    </lineage>
</organism>
<dbReference type="InterPro" id="IPR013785">
    <property type="entry name" value="Aldolase_TIM"/>
</dbReference>
<comment type="caution">
    <text evidence="6">The sequence shown here is derived from an EMBL/GenBank/DDBJ whole genome shotgun (WGS) entry which is preliminary data.</text>
</comment>
<dbReference type="PROSITE" id="PS51440">
    <property type="entry name" value="TIM_2"/>
    <property type="match status" value="1"/>
</dbReference>
<dbReference type="Pfam" id="PF00121">
    <property type="entry name" value="TIM"/>
    <property type="match status" value="1"/>
</dbReference>
<comment type="catalytic activity">
    <reaction evidence="1">
        <text>L-erythrulose 1-phosphate = D-erythrulose 4-phosphate</text>
        <dbReference type="Rhea" id="RHEA:49588"/>
        <dbReference type="ChEBI" id="CHEBI:58002"/>
        <dbReference type="ChEBI" id="CHEBI:90796"/>
        <dbReference type="EC" id="5.3.1.33"/>
    </reaction>
</comment>
<evidence type="ECO:0000256" key="1">
    <source>
        <dbReference type="ARBA" id="ARBA00000148"/>
    </source>
</evidence>
<evidence type="ECO:0000313" key="6">
    <source>
        <dbReference type="EMBL" id="NGX93855.1"/>
    </source>
</evidence>
<proteinExistence type="predicted"/>
<gene>
    <name evidence="6" type="ORF">G4V63_00965</name>
</gene>
<sequence>MRRKIIGTSWKMHINSIDDGVDLAAQIKDKVGNIDKVEIFILPTFPMISYLKDVLNGSKIGWGAQNMCFA</sequence>
<dbReference type="InterPro" id="IPR000652">
    <property type="entry name" value="Triosephosphate_isomerase"/>
</dbReference>
<evidence type="ECO:0000256" key="5">
    <source>
        <dbReference type="ARBA" id="ARBA00023235"/>
    </source>
</evidence>
<protein>
    <recommendedName>
        <fullName evidence="4">L-erythrulose-1-phosphate isomerase</fullName>
        <ecNumber evidence="3">5.3.1.33</ecNumber>
    </recommendedName>
</protein>
<comment type="pathway">
    <text evidence="2">Carbohydrate metabolism.</text>
</comment>
<dbReference type="EC" id="5.3.1.33" evidence="3"/>
<keyword evidence="7" id="KW-1185">Reference proteome</keyword>
<evidence type="ECO:0000256" key="2">
    <source>
        <dbReference type="ARBA" id="ARBA00005007"/>
    </source>
</evidence>
<dbReference type="InterPro" id="IPR035990">
    <property type="entry name" value="TIM_sf"/>
</dbReference>